<dbReference type="SUPFAM" id="SSF47598">
    <property type="entry name" value="Ribbon-helix-helix"/>
    <property type="match status" value="1"/>
</dbReference>
<dbReference type="RefSeq" id="WP_149608374.1">
    <property type="nucleotide sequence ID" value="NZ_VTZD01000062.1"/>
</dbReference>
<dbReference type="InterPro" id="IPR005569">
    <property type="entry name" value="Arc_DNA-bd_dom"/>
</dbReference>
<dbReference type="Gene3D" id="1.10.1220.10">
    <property type="entry name" value="Met repressor-like"/>
    <property type="match status" value="1"/>
</dbReference>
<organism evidence="2 3">
    <name type="scientific">Citrobacter portucalensis</name>
    <dbReference type="NCBI Taxonomy" id="1639133"/>
    <lineage>
        <taxon>Bacteria</taxon>
        <taxon>Pseudomonadati</taxon>
        <taxon>Pseudomonadota</taxon>
        <taxon>Gammaproteobacteria</taxon>
        <taxon>Enterobacterales</taxon>
        <taxon>Enterobacteriaceae</taxon>
        <taxon>Citrobacter</taxon>
        <taxon>Citrobacter freundii complex</taxon>
    </lineage>
</organism>
<name>A0A5B0STM0_9ENTR</name>
<dbReference type="InterPro" id="IPR013321">
    <property type="entry name" value="Arc_rbn_hlx_hlx"/>
</dbReference>
<keyword evidence="2" id="KW-0238">DNA-binding</keyword>
<protein>
    <submittedName>
        <fullName evidence="2">Arc family DNA-binding protein</fullName>
    </submittedName>
</protein>
<feature type="domain" description="Arc-like DNA binding" evidence="1">
    <location>
        <begin position="2"/>
        <end position="44"/>
    </location>
</feature>
<dbReference type="AlphaFoldDB" id="A0A5B0STM0"/>
<proteinExistence type="predicted"/>
<evidence type="ECO:0000259" key="1">
    <source>
        <dbReference type="Pfam" id="PF03869"/>
    </source>
</evidence>
<dbReference type="EMBL" id="VTZD01000062">
    <property type="protein sequence ID" value="KAA1140403.1"/>
    <property type="molecule type" value="Genomic_DNA"/>
</dbReference>
<sequence length="110" mass="12837">MSREDPQLRVRLPQELKNNIKESAKLNRRSINAEIVTRLSHTFQTDNKNSIDNELAIQRNISNITESLLQAELPEYVATLSKLIMTDAYIEKICLIAREQAEKDWKERLK</sequence>
<dbReference type="GO" id="GO:0043565">
    <property type="term" value="F:sequence-specific DNA binding"/>
    <property type="evidence" value="ECO:0007669"/>
    <property type="project" value="UniProtKB-ARBA"/>
</dbReference>
<evidence type="ECO:0000313" key="3">
    <source>
        <dbReference type="Proteomes" id="UP000323297"/>
    </source>
</evidence>
<evidence type="ECO:0000313" key="2">
    <source>
        <dbReference type="EMBL" id="KAA1140403.1"/>
    </source>
</evidence>
<gene>
    <name evidence="2" type="ORF">D3H66_24965</name>
</gene>
<reference evidence="2 3" key="1">
    <citation type="submission" date="2019-08" db="EMBL/GenBank/DDBJ databases">
        <title>Draft genome sequence of Citrobacter portucalensis strain isolated from green turtle.</title>
        <authorList>
            <person name="Fernandes M.R."/>
            <person name="Sellera F.P."/>
            <person name="Goldeberg D.W."/>
            <person name="Costa D.C."/>
            <person name="Lincopan N."/>
        </authorList>
    </citation>
    <scope>NUCLEOTIDE SEQUENCE [LARGE SCALE GENOMIC DNA]</scope>
    <source>
        <strain evidence="2 3">TV06</strain>
    </source>
</reference>
<comment type="caution">
    <text evidence="2">The sequence shown here is derived from an EMBL/GenBank/DDBJ whole genome shotgun (WGS) entry which is preliminary data.</text>
</comment>
<dbReference type="Proteomes" id="UP000323297">
    <property type="component" value="Unassembled WGS sequence"/>
</dbReference>
<dbReference type="Pfam" id="PF03869">
    <property type="entry name" value="Arc"/>
    <property type="match status" value="1"/>
</dbReference>
<dbReference type="InterPro" id="IPR010985">
    <property type="entry name" value="Ribbon_hlx_hlx"/>
</dbReference>
<accession>A0A5B0STM0</accession>
<dbReference type="GO" id="GO:0006355">
    <property type="term" value="P:regulation of DNA-templated transcription"/>
    <property type="evidence" value="ECO:0007669"/>
    <property type="project" value="InterPro"/>
</dbReference>